<keyword evidence="11" id="KW-1185">Reference proteome</keyword>
<evidence type="ECO:0000256" key="1">
    <source>
        <dbReference type="ARBA" id="ARBA00004651"/>
    </source>
</evidence>
<evidence type="ECO:0000256" key="8">
    <source>
        <dbReference type="SAM" id="Phobius"/>
    </source>
</evidence>
<evidence type="ECO:0000313" key="10">
    <source>
        <dbReference type="EMBL" id="MWG33326.1"/>
    </source>
</evidence>
<reference evidence="10 11" key="1">
    <citation type="submission" date="2019-12" db="EMBL/GenBank/DDBJ databases">
        <title>Halocatena pleomorpha gen. nov. sp. nov., an extremely halophilic archaeon of family Halobacteriaceae isolated from saltpan soil.</title>
        <authorList>
            <person name="Pal Y."/>
            <person name="Verma A."/>
            <person name="Krishnamurthi S."/>
            <person name="Kumar P."/>
        </authorList>
    </citation>
    <scope>NUCLEOTIDE SEQUENCE [LARGE SCALE GENOMIC DNA]</scope>
    <source>
        <strain evidence="10 11">JCM 16495</strain>
    </source>
</reference>
<feature type="transmembrane region" description="Helical" evidence="8">
    <location>
        <begin position="331"/>
        <end position="351"/>
    </location>
</feature>
<dbReference type="InterPro" id="IPR038731">
    <property type="entry name" value="RgtA/B/C-like"/>
</dbReference>
<dbReference type="RefSeq" id="WP_158203050.1">
    <property type="nucleotide sequence ID" value="NZ_WSZK01000006.1"/>
</dbReference>
<dbReference type="GO" id="GO:0008610">
    <property type="term" value="P:lipid biosynthetic process"/>
    <property type="evidence" value="ECO:0007669"/>
    <property type="project" value="UniProtKB-ARBA"/>
</dbReference>
<feature type="transmembrane region" description="Helical" evidence="8">
    <location>
        <begin position="227"/>
        <end position="252"/>
    </location>
</feature>
<dbReference type="PANTHER" id="PTHR33908:SF3">
    <property type="entry name" value="UNDECAPRENYL PHOSPHATE-ALPHA-4-AMINO-4-DEOXY-L-ARABINOSE ARABINOSYL TRANSFERASE"/>
    <property type="match status" value="1"/>
</dbReference>
<dbReference type="Pfam" id="PF13231">
    <property type="entry name" value="PMT_2"/>
    <property type="match status" value="1"/>
</dbReference>
<gene>
    <name evidence="10" type="ORF">GQS65_02265</name>
</gene>
<protein>
    <submittedName>
        <fullName evidence="10">Phospholipid carrier-dependent glycosyltransferase</fullName>
    </submittedName>
</protein>
<comment type="subcellular location">
    <subcellularLocation>
        <location evidence="1">Cell membrane</location>
        <topology evidence="1">Multi-pass membrane protein</topology>
    </subcellularLocation>
</comment>
<feature type="transmembrane region" description="Helical" evidence="8">
    <location>
        <begin position="410"/>
        <end position="428"/>
    </location>
</feature>
<evidence type="ECO:0000256" key="7">
    <source>
        <dbReference type="ARBA" id="ARBA00023136"/>
    </source>
</evidence>
<evidence type="ECO:0000256" key="6">
    <source>
        <dbReference type="ARBA" id="ARBA00022989"/>
    </source>
</evidence>
<keyword evidence="5 8" id="KW-0812">Transmembrane</keyword>
<keyword evidence="3" id="KW-0328">Glycosyltransferase</keyword>
<keyword evidence="4 10" id="KW-0808">Transferase</keyword>
<evidence type="ECO:0000256" key="4">
    <source>
        <dbReference type="ARBA" id="ARBA00022679"/>
    </source>
</evidence>
<keyword evidence="6 8" id="KW-1133">Transmembrane helix</keyword>
<dbReference type="GO" id="GO:0010041">
    <property type="term" value="P:response to iron(III) ion"/>
    <property type="evidence" value="ECO:0007669"/>
    <property type="project" value="TreeGrafter"/>
</dbReference>
<name>A0A6B0GEF8_9EURY</name>
<feature type="transmembrane region" description="Helical" evidence="8">
    <location>
        <begin position="385"/>
        <end position="404"/>
    </location>
</feature>
<evidence type="ECO:0000256" key="3">
    <source>
        <dbReference type="ARBA" id="ARBA00022676"/>
    </source>
</evidence>
<evidence type="ECO:0000259" key="9">
    <source>
        <dbReference type="Pfam" id="PF13231"/>
    </source>
</evidence>
<feature type="transmembrane region" description="Helical" evidence="8">
    <location>
        <begin position="137"/>
        <end position="160"/>
    </location>
</feature>
<evidence type="ECO:0000256" key="5">
    <source>
        <dbReference type="ARBA" id="ARBA00022692"/>
    </source>
</evidence>
<accession>A0A6B0GEF8</accession>
<dbReference type="InterPro" id="IPR050297">
    <property type="entry name" value="LipidA_mod_glycosyltrf_83"/>
</dbReference>
<evidence type="ECO:0000256" key="2">
    <source>
        <dbReference type="ARBA" id="ARBA00022475"/>
    </source>
</evidence>
<keyword evidence="2" id="KW-1003">Cell membrane</keyword>
<feature type="transmembrane region" description="Helical" evidence="8">
    <location>
        <begin position="272"/>
        <end position="294"/>
    </location>
</feature>
<comment type="caution">
    <text evidence="10">The sequence shown here is derived from an EMBL/GenBank/DDBJ whole genome shotgun (WGS) entry which is preliminary data.</text>
</comment>
<feature type="transmembrane region" description="Helical" evidence="8">
    <location>
        <begin position="198"/>
        <end position="215"/>
    </location>
</feature>
<dbReference type="GO" id="GO:0005886">
    <property type="term" value="C:plasma membrane"/>
    <property type="evidence" value="ECO:0007669"/>
    <property type="project" value="UniProtKB-SubCell"/>
</dbReference>
<feature type="transmembrane region" description="Helical" evidence="8">
    <location>
        <begin position="172"/>
        <end position="192"/>
    </location>
</feature>
<feature type="transmembrane region" description="Helical" evidence="8">
    <location>
        <begin position="357"/>
        <end position="373"/>
    </location>
</feature>
<evidence type="ECO:0000313" key="11">
    <source>
        <dbReference type="Proteomes" id="UP000451471"/>
    </source>
</evidence>
<dbReference type="Proteomes" id="UP000451471">
    <property type="component" value="Unassembled WGS sequence"/>
</dbReference>
<dbReference type="EMBL" id="WSZK01000006">
    <property type="protein sequence ID" value="MWG33326.1"/>
    <property type="molecule type" value="Genomic_DNA"/>
</dbReference>
<dbReference type="AlphaFoldDB" id="A0A6B0GEF8"/>
<dbReference type="PANTHER" id="PTHR33908">
    <property type="entry name" value="MANNOSYLTRANSFERASE YKCB-RELATED"/>
    <property type="match status" value="1"/>
</dbReference>
<feature type="transmembrane region" description="Helical" evidence="8">
    <location>
        <begin position="83"/>
        <end position="105"/>
    </location>
</feature>
<feature type="domain" description="Glycosyltransferase RgtA/B/C/D-like" evidence="9">
    <location>
        <begin position="146"/>
        <end position="256"/>
    </location>
</feature>
<dbReference type="OrthoDB" id="239143at2157"/>
<dbReference type="GO" id="GO:0016763">
    <property type="term" value="F:pentosyltransferase activity"/>
    <property type="evidence" value="ECO:0007669"/>
    <property type="project" value="TreeGrafter"/>
</dbReference>
<organism evidence="10 11">
    <name type="scientific">Halomarina oriensis</name>
    <dbReference type="NCBI Taxonomy" id="671145"/>
    <lineage>
        <taxon>Archaea</taxon>
        <taxon>Methanobacteriati</taxon>
        <taxon>Methanobacteriota</taxon>
        <taxon>Stenosarchaea group</taxon>
        <taxon>Halobacteria</taxon>
        <taxon>Halobacteriales</taxon>
        <taxon>Natronomonadaceae</taxon>
        <taxon>Halomarina</taxon>
    </lineage>
</organism>
<keyword evidence="7 8" id="KW-0472">Membrane</keyword>
<sequence>MRVPSPVARVRRRVRADLDADPYLGYILLLTLLLGAFWFWHLAPNFATRDEMDRILDPLVAFGTVYADPSLDSLREGITWGRVPFGATLYLYALLLIPVVLGAALTGNLDLFEAFATPGRAASAFGTYEVWHATPEWVWWVAVSMVRLFNVAFAVGSVYLTYRIATTIRDRAAGRLAAVLLTFSWGFLTLAHEGGEDVPALFFVLLALYLLLGYVREGTDWRFYGASIAGGVAIAFKLTAFPVIVTIVAAYLLRAREADDPTAALFQPRLVVAGGLFGFGVIMLGFPTFVVAGFDPIVARIFEGSEARAGWATGPDAPIWWWFLRGYFSGLSLPLFAGAVAGVLAGLYQVVDDREESSAVLLVLVALATYVVMFSQWHDFRVHHLLPTFPLLMVLVALMLNRLLRETPRLGTAFTVFLLLTSGTYAVVGVGGYASMPRDEAVDWYAANADENDTVELYRVHMQDAAVPHWLDVNHPYEPRSEHVACPEYVEITYRDLLYLADGTYYRNGEAEKEYVRGMLDGEYGYEVVAEFGPRPPNFVPQRASPGSVVDLIPYGVVPHTDQYADEQELEPNQYTAILARNGSGTCDADREIPFY</sequence>
<proteinExistence type="predicted"/>
<feature type="transmembrane region" description="Helical" evidence="8">
    <location>
        <begin position="23"/>
        <end position="43"/>
    </location>
</feature>